<organism evidence="2">
    <name type="scientific">Cladocopium goreaui</name>
    <dbReference type="NCBI Taxonomy" id="2562237"/>
    <lineage>
        <taxon>Eukaryota</taxon>
        <taxon>Sar</taxon>
        <taxon>Alveolata</taxon>
        <taxon>Dinophyceae</taxon>
        <taxon>Suessiales</taxon>
        <taxon>Symbiodiniaceae</taxon>
        <taxon>Cladocopium</taxon>
    </lineage>
</organism>
<evidence type="ECO:0000313" key="3">
    <source>
        <dbReference type="EMBL" id="CAL4789776.1"/>
    </source>
</evidence>
<dbReference type="EMBL" id="CAMXCT020003109">
    <property type="protein sequence ID" value="CAL1155839.1"/>
    <property type="molecule type" value="Genomic_DNA"/>
</dbReference>
<feature type="region of interest" description="Disordered" evidence="1">
    <location>
        <begin position="256"/>
        <end position="289"/>
    </location>
</feature>
<keyword evidence="4" id="KW-1185">Reference proteome</keyword>
<evidence type="ECO:0000313" key="4">
    <source>
        <dbReference type="Proteomes" id="UP001152797"/>
    </source>
</evidence>
<dbReference type="EMBL" id="CAMXCT010003109">
    <property type="protein sequence ID" value="CAI4002464.1"/>
    <property type="molecule type" value="Genomic_DNA"/>
</dbReference>
<name>A0A9P1D253_9DINO</name>
<reference evidence="2" key="1">
    <citation type="submission" date="2022-10" db="EMBL/GenBank/DDBJ databases">
        <authorList>
            <person name="Chen Y."/>
            <person name="Dougan E. K."/>
            <person name="Chan C."/>
            <person name="Rhodes N."/>
            <person name="Thang M."/>
        </authorList>
    </citation>
    <scope>NUCLEOTIDE SEQUENCE</scope>
</reference>
<protein>
    <submittedName>
        <fullName evidence="2">Uncharacterized protein</fullName>
    </submittedName>
</protein>
<dbReference type="Proteomes" id="UP001152797">
    <property type="component" value="Unassembled WGS sequence"/>
</dbReference>
<feature type="compositionally biased region" description="Acidic residues" evidence="1">
    <location>
        <begin position="259"/>
        <end position="274"/>
    </location>
</feature>
<dbReference type="EMBL" id="CAMXCT030003109">
    <property type="protein sequence ID" value="CAL4789776.1"/>
    <property type="molecule type" value="Genomic_DNA"/>
</dbReference>
<dbReference type="AlphaFoldDB" id="A0A9P1D253"/>
<accession>A0A9P1D253</accession>
<reference evidence="3 4" key="2">
    <citation type="submission" date="2024-05" db="EMBL/GenBank/DDBJ databases">
        <authorList>
            <person name="Chen Y."/>
            <person name="Shah S."/>
            <person name="Dougan E. K."/>
            <person name="Thang M."/>
            <person name="Chan C."/>
        </authorList>
    </citation>
    <scope>NUCLEOTIDE SEQUENCE [LARGE SCALE GENOMIC DNA]</scope>
</reference>
<feature type="region of interest" description="Disordered" evidence="1">
    <location>
        <begin position="331"/>
        <end position="372"/>
    </location>
</feature>
<evidence type="ECO:0000313" key="2">
    <source>
        <dbReference type="EMBL" id="CAI4002464.1"/>
    </source>
</evidence>
<sequence length="501" mass="56023">MADRRKAQNFGALPHYLTNEIWDALSAGSKEQNCNLLLEHCWSLGLRCPSEGTFSTVYNILEATGRDTGRSRGAFERYEALSQLKKAWKKYKAVRKADDHQYGEYLLALPQDPRDLPAEWYLQSFAHDLPVPSLDMNNFLMSVGCTRLRWRDPVPEKAEAASSKQPEKATEVQLMEMAFRMGERAGSQSTASASLAPLPAPHPRPKFPLLALEDAPRQPGDQDAGNITAPAATAVEAEVADTHADDLMEALEMEHEDFPEGDLPETAEQEDEEDALHKKTPEEVSLQNGMSKLQDAMQKRKLAKAAMKRPAAAAALQAKPKLKAMKVVKKPKVMKSHVKRAPPVKAKPSPKEKKMPKAKACPKAKVAPKGKAAPRKLKMLQHVKILTQEQKISKARQEMRHRCMDNVMYMGNGYVSHLYSYIQHENVDMMYLATDGHAMMVKPTANYGGRGGLKIFEFQWQRSEPKNVSVVQPLTGEVITSVPGRWGPRSTFWEAMSCLQR</sequence>
<evidence type="ECO:0000256" key="1">
    <source>
        <dbReference type="SAM" id="MobiDB-lite"/>
    </source>
</evidence>
<comment type="caution">
    <text evidence="2">The sequence shown here is derived from an EMBL/GenBank/DDBJ whole genome shotgun (WGS) entry which is preliminary data.</text>
</comment>
<feature type="compositionally biased region" description="Basic residues" evidence="1">
    <location>
        <begin position="331"/>
        <end position="342"/>
    </location>
</feature>
<gene>
    <name evidence="2" type="ORF">C1SCF055_LOCUS28414</name>
</gene>
<proteinExistence type="predicted"/>
<feature type="compositionally biased region" description="Basic residues" evidence="1">
    <location>
        <begin position="356"/>
        <end position="372"/>
    </location>
</feature>